<reference evidence="1 2" key="1">
    <citation type="journal article" date="2023" name="Nucleic Acids Res.">
        <title>The hologenome of Daphnia magna reveals possible DNA methylation and microbiome-mediated evolution of the host genome.</title>
        <authorList>
            <person name="Chaturvedi A."/>
            <person name="Li X."/>
            <person name="Dhandapani V."/>
            <person name="Marshall H."/>
            <person name="Kissane S."/>
            <person name="Cuenca-Cambronero M."/>
            <person name="Asole G."/>
            <person name="Calvet F."/>
            <person name="Ruiz-Romero M."/>
            <person name="Marangio P."/>
            <person name="Guigo R."/>
            <person name="Rago D."/>
            <person name="Mirbahai L."/>
            <person name="Eastwood N."/>
            <person name="Colbourne J.K."/>
            <person name="Zhou J."/>
            <person name="Mallon E."/>
            <person name="Orsini L."/>
        </authorList>
    </citation>
    <scope>NUCLEOTIDE SEQUENCE [LARGE SCALE GENOMIC DNA]</scope>
    <source>
        <strain evidence="1">LRV0_1</strain>
    </source>
</reference>
<accession>A0ABR0ATV3</accession>
<keyword evidence="2" id="KW-1185">Reference proteome</keyword>
<sequence length="216" mass="23625">MTKALNAPIASDLLLTKKNKQIIFGRLICSARGAVLADFRGHVLSTAIVAAENKKSRKRLNVDAQLAVFNIESVGTPFSAAFEAEAPRVEWAEKIDVSTPASSRTFLSHCPIVEPFTSLCGLTEPTNRFAFSPCLRKGNCCFNVSSVAATGQMIASSKRTIFRENSGPFLWDFLSLDRLKSRPLSEQFIDDKLIAANSETRNIVTKAKSIAVLRDS</sequence>
<dbReference type="Proteomes" id="UP001234178">
    <property type="component" value="Unassembled WGS sequence"/>
</dbReference>
<dbReference type="EMBL" id="JAOYFB010000038">
    <property type="protein sequence ID" value="KAK4028526.1"/>
    <property type="molecule type" value="Genomic_DNA"/>
</dbReference>
<proteinExistence type="predicted"/>
<comment type="caution">
    <text evidence="1">The sequence shown here is derived from an EMBL/GenBank/DDBJ whole genome shotgun (WGS) entry which is preliminary data.</text>
</comment>
<name>A0ABR0ATV3_9CRUS</name>
<evidence type="ECO:0000313" key="2">
    <source>
        <dbReference type="Proteomes" id="UP001234178"/>
    </source>
</evidence>
<protein>
    <submittedName>
        <fullName evidence="1">Uncharacterized protein</fullName>
    </submittedName>
</protein>
<gene>
    <name evidence="1" type="ORF">OUZ56_017935</name>
</gene>
<evidence type="ECO:0000313" key="1">
    <source>
        <dbReference type="EMBL" id="KAK4028526.1"/>
    </source>
</evidence>
<organism evidence="1 2">
    <name type="scientific">Daphnia magna</name>
    <dbReference type="NCBI Taxonomy" id="35525"/>
    <lineage>
        <taxon>Eukaryota</taxon>
        <taxon>Metazoa</taxon>
        <taxon>Ecdysozoa</taxon>
        <taxon>Arthropoda</taxon>
        <taxon>Crustacea</taxon>
        <taxon>Branchiopoda</taxon>
        <taxon>Diplostraca</taxon>
        <taxon>Cladocera</taxon>
        <taxon>Anomopoda</taxon>
        <taxon>Daphniidae</taxon>
        <taxon>Daphnia</taxon>
    </lineage>
</organism>